<feature type="transmembrane region" description="Helical" evidence="5">
    <location>
        <begin position="112"/>
        <end position="143"/>
    </location>
</feature>
<accession>A0A381QKH4</accession>
<dbReference type="InterPro" id="IPR001898">
    <property type="entry name" value="SLC13A/DASS"/>
</dbReference>
<feature type="transmembrane region" description="Helical" evidence="5">
    <location>
        <begin position="43"/>
        <end position="62"/>
    </location>
</feature>
<organism evidence="6">
    <name type="scientific">marine metagenome</name>
    <dbReference type="NCBI Taxonomy" id="408172"/>
    <lineage>
        <taxon>unclassified sequences</taxon>
        <taxon>metagenomes</taxon>
        <taxon>ecological metagenomes</taxon>
    </lineage>
</organism>
<feature type="transmembrane region" description="Helical" evidence="5">
    <location>
        <begin position="280"/>
        <end position="297"/>
    </location>
</feature>
<feature type="transmembrane region" description="Helical" evidence="5">
    <location>
        <begin position="74"/>
        <end position="92"/>
    </location>
</feature>
<comment type="subcellular location">
    <subcellularLocation>
        <location evidence="1">Membrane</location>
        <topology evidence="1">Multi-pass membrane protein</topology>
    </subcellularLocation>
</comment>
<keyword evidence="2 5" id="KW-0812">Transmembrane</keyword>
<dbReference type="GO" id="GO:0005886">
    <property type="term" value="C:plasma membrane"/>
    <property type="evidence" value="ECO:0007669"/>
    <property type="project" value="TreeGrafter"/>
</dbReference>
<name>A0A381QKH4_9ZZZZ</name>
<sequence length="464" mass="48953">MAGPIIFAVLLLAPLDGLAFETRGAMGLLVWMAWWWIARPVHLAVTGLLPLPIAAIFGLAPMDEVATSYAQDTILLLLGANILTSVWTRWGLDRRIGLGALLSVGTDASRQILVWFLVSAALSSVLPNTIVAATMIPIVVAMLRSIGIEDLWNSRVGTALVIAVAWGTSAGGAATPLGGAPNLLAVGFIEESITGQEFLFLTWALRIVPVTAVIVLVMFLFLRFVMRPDVATLPGSEDYIRDEVRALGPMQTEEKWGLVLFTVATVLAFGRPLYADLVPGLTPAFAFVAMAVASFTIRTRKGPLITWAFAQSHMYWGLFYLFAGGIALGRILSGSGAAEAFANALVPYASSGGFVAVLVFSLATMVLTQVTSNTAAIAIVVPITISTFQSLGLNPIPFVYIVAVVGNCGFVLPSSAGGPAIAAGYGVNLQTMAVKGLFASVLLLVTLVLLGYALARWWPAFGVA</sequence>
<evidence type="ECO:0000313" key="6">
    <source>
        <dbReference type="EMBL" id="SUZ79856.1"/>
    </source>
</evidence>
<evidence type="ECO:0000256" key="3">
    <source>
        <dbReference type="ARBA" id="ARBA00022989"/>
    </source>
</evidence>
<dbReference type="AlphaFoldDB" id="A0A381QKH4"/>
<keyword evidence="4 5" id="KW-0472">Membrane</keyword>
<dbReference type="EMBL" id="UINC01001404">
    <property type="protein sequence ID" value="SUZ79856.1"/>
    <property type="molecule type" value="Genomic_DNA"/>
</dbReference>
<reference evidence="6" key="1">
    <citation type="submission" date="2018-05" db="EMBL/GenBank/DDBJ databases">
        <authorList>
            <person name="Lanie J.A."/>
            <person name="Ng W.-L."/>
            <person name="Kazmierczak K.M."/>
            <person name="Andrzejewski T.M."/>
            <person name="Davidsen T.M."/>
            <person name="Wayne K.J."/>
            <person name="Tettelin H."/>
            <person name="Glass J.I."/>
            <person name="Rusch D."/>
            <person name="Podicherti R."/>
            <person name="Tsui H.-C.T."/>
            <person name="Winkler M.E."/>
        </authorList>
    </citation>
    <scope>NUCLEOTIDE SEQUENCE</scope>
</reference>
<feature type="transmembrane region" description="Helical" evidence="5">
    <location>
        <begin position="155"/>
        <end position="178"/>
    </location>
</feature>
<evidence type="ECO:0000256" key="1">
    <source>
        <dbReference type="ARBA" id="ARBA00004141"/>
    </source>
</evidence>
<evidence type="ECO:0000256" key="5">
    <source>
        <dbReference type="SAM" id="Phobius"/>
    </source>
</evidence>
<keyword evidence="3 5" id="KW-1133">Transmembrane helix</keyword>
<feature type="transmembrane region" description="Helical" evidence="5">
    <location>
        <begin position="198"/>
        <end position="222"/>
    </location>
</feature>
<dbReference type="Pfam" id="PF00939">
    <property type="entry name" value="Na_sulph_symp"/>
    <property type="match status" value="1"/>
</dbReference>
<gene>
    <name evidence="6" type="ORF">METZ01_LOCUS32710</name>
</gene>
<evidence type="ECO:0000256" key="2">
    <source>
        <dbReference type="ARBA" id="ARBA00022692"/>
    </source>
</evidence>
<feature type="transmembrane region" description="Helical" evidence="5">
    <location>
        <begin position="256"/>
        <end position="274"/>
    </location>
</feature>
<feature type="transmembrane region" description="Helical" evidence="5">
    <location>
        <begin position="437"/>
        <end position="458"/>
    </location>
</feature>
<feature type="transmembrane region" description="Helical" evidence="5">
    <location>
        <begin position="344"/>
        <end position="367"/>
    </location>
</feature>
<protein>
    <recommendedName>
        <fullName evidence="7">Citrate transporter-like domain-containing protein</fullName>
    </recommendedName>
</protein>
<evidence type="ECO:0000256" key="4">
    <source>
        <dbReference type="ARBA" id="ARBA00023136"/>
    </source>
</evidence>
<dbReference type="PANTHER" id="PTHR10283">
    <property type="entry name" value="SOLUTE CARRIER FAMILY 13 MEMBER"/>
    <property type="match status" value="1"/>
</dbReference>
<proteinExistence type="predicted"/>
<feature type="transmembrane region" description="Helical" evidence="5">
    <location>
        <begin position="398"/>
        <end position="425"/>
    </location>
</feature>
<feature type="transmembrane region" description="Helical" evidence="5">
    <location>
        <begin position="374"/>
        <end position="392"/>
    </location>
</feature>
<dbReference type="PANTHER" id="PTHR10283:SF82">
    <property type="entry name" value="SOLUTE CARRIER FAMILY 13 MEMBER 2"/>
    <property type="match status" value="1"/>
</dbReference>
<dbReference type="GO" id="GO:0022857">
    <property type="term" value="F:transmembrane transporter activity"/>
    <property type="evidence" value="ECO:0007669"/>
    <property type="project" value="TreeGrafter"/>
</dbReference>
<evidence type="ECO:0008006" key="7">
    <source>
        <dbReference type="Google" id="ProtNLM"/>
    </source>
</evidence>